<reference evidence="2" key="1">
    <citation type="submission" date="2023-07" db="EMBL/GenBank/DDBJ databases">
        <title>Chromosome-level Genome Assembly of Striped Snakehead (Channa striata).</title>
        <authorList>
            <person name="Liu H."/>
        </authorList>
    </citation>
    <scope>NUCLEOTIDE SEQUENCE</scope>
    <source>
        <strain evidence="2">Gz</strain>
        <tissue evidence="2">Muscle</tissue>
    </source>
</reference>
<dbReference type="Proteomes" id="UP001187415">
    <property type="component" value="Unassembled WGS sequence"/>
</dbReference>
<keyword evidence="3" id="KW-1185">Reference proteome</keyword>
<dbReference type="AlphaFoldDB" id="A0AA88IIX1"/>
<comment type="caution">
    <text evidence="2">The sequence shown here is derived from an EMBL/GenBank/DDBJ whole genome shotgun (WGS) entry which is preliminary data.</text>
</comment>
<feature type="region of interest" description="Disordered" evidence="1">
    <location>
        <begin position="1"/>
        <end position="26"/>
    </location>
</feature>
<name>A0AA88IIX1_CHASR</name>
<sequence length="84" mass="8524">MVSGGGAGHTEDGGDKDGNNSGHVGLAVDFSAGCMSPHVDPLSSDGRSPHCLHVSGPQMEFTGVSPDVDQPVTSSTSLLYLVEQ</sequence>
<evidence type="ECO:0000313" key="3">
    <source>
        <dbReference type="Proteomes" id="UP001187415"/>
    </source>
</evidence>
<protein>
    <submittedName>
        <fullName evidence="2">Uncharacterized protein</fullName>
    </submittedName>
</protein>
<dbReference type="EMBL" id="JAUPFM010000229">
    <property type="protein sequence ID" value="KAK2810532.1"/>
    <property type="molecule type" value="Genomic_DNA"/>
</dbReference>
<evidence type="ECO:0000256" key="1">
    <source>
        <dbReference type="SAM" id="MobiDB-lite"/>
    </source>
</evidence>
<gene>
    <name evidence="2" type="ORF">Q5P01_000382</name>
</gene>
<feature type="compositionally biased region" description="Basic and acidic residues" evidence="1">
    <location>
        <begin position="9"/>
        <end position="18"/>
    </location>
</feature>
<proteinExistence type="predicted"/>
<evidence type="ECO:0000313" key="2">
    <source>
        <dbReference type="EMBL" id="KAK2810532.1"/>
    </source>
</evidence>
<organism evidence="2 3">
    <name type="scientific">Channa striata</name>
    <name type="common">Snakehead murrel</name>
    <name type="synonym">Ophicephalus striatus</name>
    <dbReference type="NCBI Taxonomy" id="64152"/>
    <lineage>
        <taxon>Eukaryota</taxon>
        <taxon>Metazoa</taxon>
        <taxon>Chordata</taxon>
        <taxon>Craniata</taxon>
        <taxon>Vertebrata</taxon>
        <taxon>Euteleostomi</taxon>
        <taxon>Actinopterygii</taxon>
        <taxon>Neopterygii</taxon>
        <taxon>Teleostei</taxon>
        <taxon>Neoteleostei</taxon>
        <taxon>Acanthomorphata</taxon>
        <taxon>Anabantaria</taxon>
        <taxon>Anabantiformes</taxon>
        <taxon>Channoidei</taxon>
        <taxon>Channidae</taxon>
        <taxon>Channa</taxon>
    </lineage>
</organism>
<accession>A0AA88IIX1</accession>